<feature type="region of interest" description="Disordered" evidence="1">
    <location>
        <begin position="202"/>
        <end position="237"/>
    </location>
</feature>
<comment type="caution">
    <text evidence="2">The sequence shown here is derived from an EMBL/GenBank/DDBJ whole genome shotgun (WGS) entry which is preliminary data.</text>
</comment>
<evidence type="ECO:0000313" key="3">
    <source>
        <dbReference type="Proteomes" id="UP001152622"/>
    </source>
</evidence>
<organism evidence="2 3">
    <name type="scientific">Synaphobranchus kaupii</name>
    <name type="common">Kaup's arrowtooth eel</name>
    <dbReference type="NCBI Taxonomy" id="118154"/>
    <lineage>
        <taxon>Eukaryota</taxon>
        <taxon>Metazoa</taxon>
        <taxon>Chordata</taxon>
        <taxon>Craniata</taxon>
        <taxon>Vertebrata</taxon>
        <taxon>Euteleostomi</taxon>
        <taxon>Actinopterygii</taxon>
        <taxon>Neopterygii</taxon>
        <taxon>Teleostei</taxon>
        <taxon>Anguilliformes</taxon>
        <taxon>Synaphobranchidae</taxon>
        <taxon>Synaphobranchus</taxon>
    </lineage>
</organism>
<gene>
    <name evidence="2" type="ORF">SKAU_G00309340</name>
</gene>
<dbReference type="Proteomes" id="UP001152622">
    <property type="component" value="Chromosome 13"/>
</dbReference>
<proteinExistence type="predicted"/>
<accession>A0A9Q1ERD0</accession>
<dbReference type="AlphaFoldDB" id="A0A9Q1ERD0"/>
<protein>
    <submittedName>
        <fullName evidence="2">Uncharacterized protein</fullName>
    </submittedName>
</protein>
<sequence>MFALDRSGSLLAKFTRLADGPSQGLAADSHSGAFQAFLSLTSRSSTASLLCAGIEGCPYIVLSLRRAPGAVVFALRTVRHPERITWPLEFTPPSGRCPRERGRKAVVSSGYLPDLLQVTAWAGSIMPQPHLGVFEFQDFDGRGVQHKEKGPQPSRLCPADAINKLESMKARGRVRSAPSNPGKIPRHTLPRQMVLGLAPSITLADQSRAPEGHPPSCPPAIVSSWSRLPPPLLGAEV</sequence>
<reference evidence="2" key="1">
    <citation type="journal article" date="2023" name="Science">
        <title>Genome structures resolve the early diversification of teleost fishes.</title>
        <authorList>
            <person name="Parey E."/>
            <person name="Louis A."/>
            <person name="Montfort J."/>
            <person name="Bouchez O."/>
            <person name="Roques C."/>
            <person name="Iampietro C."/>
            <person name="Lluch J."/>
            <person name="Castinel A."/>
            <person name="Donnadieu C."/>
            <person name="Desvignes T."/>
            <person name="Floi Bucao C."/>
            <person name="Jouanno E."/>
            <person name="Wen M."/>
            <person name="Mejri S."/>
            <person name="Dirks R."/>
            <person name="Jansen H."/>
            <person name="Henkel C."/>
            <person name="Chen W.J."/>
            <person name="Zahm M."/>
            <person name="Cabau C."/>
            <person name="Klopp C."/>
            <person name="Thompson A.W."/>
            <person name="Robinson-Rechavi M."/>
            <person name="Braasch I."/>
            <person name="Lecointre G."/>
            <person name="Bobe J."/>
            <person name="Postlethwait J.H."/>
            <person name="Berthelot C."/>
            <person name="Roest Crollius H."/>
            <person name="Guiguen Y."/>
        </authorList>
    </citation>
    <scope>NUCLEOTIDE SEQUENCE</scope>
    <source>
        <strain evidence="2">WJC10195</strain>
    </source>
</reference>
<keyword evidence="3" id="KW-1185">Reference proteome</keyword>
<name>A0A9Q1ERD0_SYNKA</name>
<dbReference type="EMBL" id="JAINUF010000013">
    <property type="protein sequence ID" value="KAJ8343605.1"/>
    <property type="molecule type" value="Genomic_DNA"/>
</dbReference>
<evidence type="ECO:0000313" key="2">
    <source>
        <dbReference type="EMBL" id="KAJ8343605.1"/>
    </source>
</evidence>
<evidence type="ECO:0000256" key="1">
    <source>
        <dbReference type="SAM" id="MobiDB-lite"/>
    </source>
</evidence>
<feature type="compositionally biased region" description="Pro residues" evidence="1">
    <location>
        <begin position="228"/>
        <end position="237"/>
    </location>
</feature>